<reference evidence="18" key="1">
    <citation type="journal article" date="2010" name="Genome Biol.">
        <title>Genome sequence of the necrotrophic plant pathogen Pythium ultimum reveals original pathogenicity mechanisms and effector repertoire.</title>
        <authorList>
            <person name="Levesque C.A."/>
            <person name="Brouwer H."/>
            <person name="Cano L."/>
            <person name="Hamilton J.P."/>
            <person name="Holt C."/>
            <person name="Huitema E."/>
            <person name="Raffaele S."/>
            <person name="Robideau G.P."/>
            <person name="Thines M."/>
            <person name="Win J."/>
            <person name="Zerillo M.M."/>
            <person name="Beakes G.W."/>
            <person name="Boore J.L."/>
            <person name="Busam D."/>
            <person name="Dumas B."/>
            <person name="Ferriera S."/>
            <person name="Fuerstenberg S.I."/>
            <person name="Gachon C.M."/>
            <person name="Gaulin E."/>
            <person name="Govers F."/>
            <person name="Grenville-Briggs L."/>
            <person name="Horner N."/>
            <person name="Hostetler J."/>
            <person name="Jiang R.H."/>
            <person name="Johnson J."/>
            <person name="Krajaejun T."/>
            <person name="Lin H."/>
            <person name="Meijer H.J."/>
            <person name="Moore B."/>
            <person name="Morris P."/>
            <person name="Phuntmart V."/>
            <person name="Puiu D."/>
            <person name="Shetty J."/>
            <person name="Stajich J.E."/>
            <person name="Tripathy S."/>
            <person name="Wawra S."/>
            <person name="van West P."/>
            <person name="Whitty B.R."/>
            <person name="Coutinho P.M."/>
            <person name="Henrissat B."/>
            <person name="Martin F."/>
            <person name="Thomas P.D."/>
            <person name="Tyler B.M."/>
            <person name="De Vries R.P."/>
            <person name="Kamoun S."/>
            <person name="Yandell M."/>
            <person name="Tisserat N."/>
            <person name="Buell C.R."/>
        </authorList>
    </citation>
    <scope>NUCLEOTIDE SEQUENCE</scope>
    <source>
        <strain evidence="18">DAOM:BR144</strain>
    </source>
</reference>
<dbReference type="FunFam" id="3.40.50.80:FF:000009">
    <property type="entry name" value="NADH-cytochrome b5 reductase"/>
    <property type="match status" value="1"/>
</dbReference>
<dbReference type="PANTHER" id="PTHR19370">
    <property type="entry name" value="NADH-CYTOCHROME B5 REDUCTASE"/>
    <property type="match status" value="1"/>
</dbReference>
<evidence type="ECO:0000313" key="17">
    <source>
        <dbReference type="EnsemblProtists" id="PYU1_T003552"/>
    </source>
</evidence>
<dbReference type="GO" id="GO:0005739">
    <property type="term" value="C:mitochondrion"/>
    <property type="evidence" value="ECO:0007669"/>
    <property type="project" value="UniProtKB-SubCell"/>
</dbReference>
<dbReference type="InterPro" id="IPR001834">
    <property type="entry name" value="CBR-like"/>
</dbReference>
<dbReference type="EC" id="1.6.2.2" evidence="15"/>
<dbReference type="EMBL" id="GL376638">
    <property type="status" value="NOT_ANNOTATED_CDS"/>
    <property type="molecule type" value="Genomic_DNA"/>
</dbReference>
<keyword evidence="5 14" id="KW-0285">Flavoprotein</keyword>
<evidence type="ECO:0000256" key="14">
    <source>
        <dbReference type="PIRSR" id="PIRSR601834-1"/>
    </source>
</evidence>
<dbReference type="EnsemblProtists" id="PYU1_T003552">
    <property type="protein sequence ID" value="PYU1_T003552"/>
    <property type="gene ID" value="PYU1_G003542"/>
</dbReference>
<dbReference type="FunCoup" id="K3WF11">
    <property type="interactions" value="110"/>
</dbReference>
<keyword evidence="7 14" id="KW-0274">FAD</keyword>
<dbReference type="Pfam" id="PF00175">
    <property type="entry name" value="NAD_binding_1"/>
    <property type="match status" value="1"/>
</dbReference>
<dbReference type="CDD" id="cd06183">
    <property type="entry name" value="cyt_b5_reduct_like"/>
    <property type="match status" value="1"/>
</dbReference>
<dbReference type="AlphaFoldDB" id="K3WF11"/>
<dbReference type="OMA" id="CLDPENW"/>
<keyword evidence="18" id="KW-1185">Reference proteome</keyword>
<evidence type="ECO:0000256" key="4">
    <source>
        <dbReference type="ARBA" id="ARBA00006105"/>
    </source>
</evidence>
<dbReference type="Proteomes" id="UP000019132">
    <property type="component" value="Unassembled WGS sequence"/>
</dbReference>
<dbReference type="GO" id="GO:0016020">
    <property type="term" value="C:membrane"/>
    <property type="evidence" value="ECO:0007669"/>
    <property type="project" value="UniProtKB-SubCell"/>
</dbReference>
<comment type="catalytic activity">
    <reaction evidence="13 15">
        <text>2 Fe(III)-[cytochrome b5] + NADH = 2 Fe(II)-[cytochrome b5] + NAD(+) + H(+)</text>
        <dbReference type="Rhea" id="RHEA:46680"/>
        <dbReference type="Rhea" id="RHEA-COMP:10438"/>
        <dbReference type="Rhea" id="RHEA-COMP:10439"/>
        <dbReference type="ChEBI" id="CHEBI:15378"/>
        <dbReference type="ChEBI" id="CHEBI:29033"/>
        <dbReference type="ChEBI" id="CHEBI:29034"/>
        <dbReference type="ChEBI" id="CHEBI:57540"/>
        <dbReference type="ChEBI" id="CHEBI:57945"/>
        <dbReference type="EC" id="1.6.2.2"/>
    </reaction>
</comment>
<name>K3WF11_GLOUD</name>
<feature type="binding site" evidence="14">
    <location>
        <position position="170"/>
    </location>
    <ligand>
        <name>FAD</name>
        <dbReference type="ChEBI" id="CHEBI:57692"/>
    </ligand>
</feature>
<dbReference type="Pfam" id="PF00970">
    <property type="entry name" value="FAD_binding_6"/>
    <property type="match status" value="1"/>
</dbReference>
<dbReference type="HOGENOM" id="CLU_003827_9_1_1"/>
<organism evidence="17 18">
    <name type="scientific">Globisporangium ultimum (strain ATCC 200006 / CBS 805.95 / DAOM BR144)</name>
    <name type="common">Pythium ultimum</name>
    <dbReference type="NCBI Taxonomy" id="431595"/>
    <lineage>
        <taxon>Eukaryota</taxon>
        <taxon>Sar</taxon>
        <taxon>Stramenopiles</taxon>
        <taxon>Oomycota</taxon>
        <taxon>Peronosporomycetes</taxon>
        <taxon>Pythiales</taxon>
        <taxon>Pythiaceae</taxon>
        <taxon>Globisporangium</taxon>
    </lineage>
</organism>
<evidence type="ECO:0000256" key="15">
    <source>
        <dbReference type="RuleBase" id="RU361226"/>
    </source>
</evidence>
<dbReference type="InterPro" id="IPR039261">
    <property type="entry name" value="FNR_nucleotide-bd"/>
</dbReference>
<dbReference type="InterPro" id="IPR017927">
    <property type="entry name" value="FAD-bd_FR_type"/>
</dbReference>
<feature type="binding site" evidence="14">
    <location>
        <position position="129"/>
    </location>
    <ligand>
        <name>FAD</name>
        <dbReference type="ChEBI" id="CHEBI:57692"/>
    </ligand>
</feature>
<dbReference type="PRINTS" id="PR00406">
    <property type="entry name" value="CYTB5RDTASE"/>
</dbReference>
<keyword evidence="8" id="KW-1133">Transmembrane helix</keyword>
<reference evidence="17" key="3">
    <citation type="submission" date="2015-02" db="UniProtKB">
        <authorList>
            <consortium name="EnsemblProtists"/>
        </authorList>
    </citation>
    <scope>IDENTIFICATION</scope>
    <source>
        <strain evidence="17">DAOM BR144</strain>
    </source>
</reference>
<feature type="binding site" evidence="14">
    <location>
        <position position="103"/>
    </location>
    <ligand>
        <name>FAD</name>
        <dbReference type="ChEBI" id="CHEBI:57692"/>
    </ligand>
</feature>
<evidence type="ECO:0000256" key="2">
    <source>
        <dbReference type="ARBA" id="ARBA00004173"/>
    </source>
</evidence>
<dbReference type="InterPro" id="IPR001709">
    <property type="entry name" value="Flavoprot_Pyr_Nucl_cyt_Rdtase"/>
</dbReference>
<evidence type="ECO:0000256" key="1">
    <source>
        <dbReference type="ARBA" id="ARBA00001974"/>
    </source>
</evidence>
<dbReference type="SUPFAM" id="SSF52343">
    <property type="entry name" value="Ferredoxin reductase-like, C-terminal NADP-linked domain"/>
    <property type="match status" value="1"/>
</dbReference>
<evidence type="ECO:0000256" key="8">
    <source>
        <dbReference type="ARBA" id="ARBA00022989"/>
    </source>
</evidence>
<dbReference type="PANTHER" id="PTHR19370:SF171">
    <property type="entry name" value="NADH-CYTOCHROME B5 REDUCTASE 2"/>
    <property type="match status" value="1"/>
</dbReference>
<proteinExistence type="inferred from homology"/>
<dbReference type="GO" id="GO:0090524">
    <property type="term" value="F:cytochrome-b5 reductase activity, acting on NADH"/>
    <property type="evidence" value="ECO:0007669"/>
    <property type="project" value="UniProtKB-EC"/>
</dbReference>
<evidence type="ECO:0000256" key="9">
    <source>
        <dbReference type="ARBA" id="ARBA00023002"/>
    </source>
</evidence>
<dbReference type="InterPro" id="IPR008333">
    <property type="entry name" value="Cbr1-like_FAD-bd_dom"/>
</dbReference>
<evidence type="ECO:0000256" key="12">
    <source>
        <dbReference type="ARBA" id="ARBA00023136"/>
    </source>
</evidence>
<dbReference type="InParanoid" id="K3WF11"/>
<keyword evidence="9 15" id="KW-0560">Oxidoreductase</keyword>
<evidence type="ECO:0000313" key="18">
    <source>
        <dbReference type="Proteomes" id="UP000019132"/>
    </source>
</evidence>
<protein>
    <recommendedName>
        <fullName evidence="15">NADH-cytochrome b5 reductase</fullName>
        <ecNumber evidence="15">1.6.2.2</ecNumber>
    </recommendedName>
</protein>
<comment type="subcellular location">
    <subcellularLocation>
        <location evidence="3">Membrane</location>
    </subcellularLocation>
    <subcellularLocation>
        <location evidence="2">Mitochondrion</location>
    </subcellularLocation>
</comment>
<feature type="binding site" evidence="14">
    <location>
        <position position="119"/>
    </location>
    <ligand>
        <name>FAD</name>
        <dbReference type="ChEBI" id="CHEBI:57692"/>
    </ligand>
</feature>
<dbReference type="VEuPathDB" id="FungiDB:PYU1_G003542"/>
<feature type="binding site" evidence="14">
    <location>
        <position position="128"/>
    </location>
    <ligand>
        <name>FAD</name>
        <dbReference type="ChEBI" id="CHEBI:57692"/>
    </ligand>
</feature>
<evidence type="ECO:0000259" key="16">
    <source>
        <dbReference type="PROSITE" id="PS51384"/>
    </source>
</evidence>
<evidence type="ECO:0000256" key="3">
    <source>
        <dbReference type="ARBA" id="ARBA00004370"/>
    </source>
</evidence>
<comment type="cofactor">
    <cofactor evidence="1 14 15">
        <name>FAD</name>
        <dbReference type="ChEBI" id="CHEBI:57692"/>
    </cofactor>
</comment>
<dbReference type="PRINTS" id="PR00371">
    <property type="entry name" value="FPNCR"/>
</dbReference>
<feature type="binding site" evidence="14">
    <location>
        <position position="102"/>
    </location>
    <ligand>
        <name>FAD</name>
        <dbReference type="ChEBI" id="CHEBI:57692"/>
    </ligand>
</feature>
<dbReference type="Gene3D" id="3.40.50.80">
    <property type="entry name" value="Nucleotide-binding domain of ferredoxin-NADP reductase (FNR) module"/>
    <property type="match status" value="1"/>
</dbReference>
<dbReference type="PROSITE" id="PS51384">
    <property type="entry name" value="FAD_FR"/>
    <property type="match status" value="1"/>
</dbReference>
<dbReference type="InterPro" id="IPR017938">
    <property type="entry name" value="Riboflavin_synthase-like_b-brl"/>
</dbReference>
<dbReference type="STRING" id="431595.K3WF11"/>
<keyword evidence="12" id="KW-0472">Membrane</keyword>
<keyword evidence="6" id="KW-0812">Transmembrane</keyword>
<evidence type="ECO:0000256" key="11">
    <source>
        <dbReference type="ARBA" id="ARBA00023128"/>
    </source>
</evidence>
<evidence type="ECO:0000256" key="5">
    <source>
        <dbReference type="ARBA" id="ARBA00022630"/>
    </source>
</evidence>
<accession>K3WF11</accession>
<feature type="domain" description="FAD-binding FR-type" evidence="16">
    <location>
        <begin position="50"/>
        <end position="153"/>
    </location>
</feature>
<feature type="binding site" evidence="14">
    <location>
        <position position="104"/>
    </location>
    <ligand>
        <name>FAD</name>
        <dbReference type="ChEBI" id="CHEBI:57692"/>
    </ligand>
</feature>
<evidence type="ECO:0000256" key="7">
    <source>
        <dbReference type="ARBA" id="ARBA00022827"/>
    </source>
</evidence>
<comment type="similarity">
    <text evidence="4 15">Belongs to the flavoprotein pyridine nucleotide cytochrome reductase family.</text>
</comment>
<evidence type="ECO:0000256" key="6">
    <source>
        <dbReference type="ARBA" id="ARBA00022692"/>
    </source>
</evidence>
<feature type="binding site" evidence="14">
    <location>
        <position position="121"/>
    </location>
    <ligand>
        <name>FAD</name>
        <dbReference type="ChEBI" id="CHEBI:57692"/>
    </ligand>
</feature>
<dbReference type="FunFam" id="2.40.30.10:FF:000069">
    <property type="entry name" value="NADH-cytochrome b5 reductase"/>
    <property type="match status" value="1"/>
</dbReference>
<reference evidence="18" key="2">
    <citation type="submission" date="2010-04" db="EMBL/GenBank/DDBJ databases">
        <authorList>
            <person name="Buell R."/>
            <person name="Hamilton J."/>
            <person name="Hostetler J."/>
        </authorList>
    </citation>
    <scope>NUCLEOTIDE SEQUENCE [LARGE SCALE GENOMIC DNA]</scope>
    <source>
        <strain evidence="18">DAOM:BR144</strain>
    </source>
</reference>
<dbReference type="Gene3D" id="2.40.30.10">
    <property type="entry name" value="Translation factors"/>
    <property type="match status" value="1"/>
</dbReference>
<dbReference type="SUPFAM" id="SSF63380">
    <property type="entry name" value="Riboflavin synthase domain-like"/>
    <property type="match status" value="1"/>
</dbReference>
<keyword evidence="10 15" id="KW-0520">NAD</keyword>
<dbReference type="eggNOG" id="KOG0534">
    <property type="taxonomic scope" value="Eukaryota"/>
</dbReference>
<dbReference type="InterPro" id="IPR001433">
    <property type="entry name" value="OxRdtase_FAD/NAD-bd"/>
</dbReference>
<keyword evidence="11" id="KW-0496">Mitochondrion</keyword>
<sequence>MWTALRFARPSRQTLVSTSVVLSALGLASVAISSTSSIASAESKAAFSGSRFQTFKVSKIEEVTHDTKRIVFDLPGPDYEMGLSVASFVLVQADINGKSVMRPYTPVNTNAEKGVIELVVKGYPTGQMSKHIMGLQVGDSLAMMGPIVKFKYEPNKYKKIGLIAGGSGLTPLLQVTKEILRNPGDKTEVTLVFANRTEGDIILHDELDALQDKYPQLKVHYVLSQPSASWEGLKGHVTKEILQELLPGPSDDHLVCVCGPPPMMEAISGCMGWFWRQGQLRGLLKELEYTSSQ</sequence>
<evidence type="ECO:0000256" key="13">
    <source>
        <dbReference type="ARBA" id="ARBA00047682"/>
    </source>
</evidence>
<evidence type="ECO:0000256" key="10">
    <source>
        <dbReference type="ARBA" id="ARBA00023027"/>
    </source>
</evidence>